<keyword evidence="3" id="KW-0472">Membrane</keyword>
<protein>
    <recommendedName>
        <fullName evidence="4">ORC1/DEAH AAA+ ATPase domain-containing protein</fullName>
    </recommendedName>
</protein>
<proteinExistence type="predicted"/>
<feature type="region of interest" description="Disordered" evidence="2">
    <location>
        <begin position="1"/>
        <end position="73"/>
    </location>
</feature>
<dbReference type="Proteomes" id="UP000249169">
    <property type="component" value="Unassembled WGS sequence"/>
</dbReference>
<keyword evidence="1" id="KW-0175">Coiled coil</keyword>
<keyword evidence="6" id="KW-1185">Reference proteome</keyword>
<keyword evidence="3" id="KW-1133">Transmembrane helix</keyword>
<feature type="compositionally biased region" description="Low complexity" evidence="2">
    <location>
        <begin position="18"/>
        <end position="32"/>
    </location>
</feature>
<evidence type="ECO:0000256" key="1">
    <source>
        <dbReference type="SAM" id="Coils"/>
    </source>
</evidence>
<evidence type="ECO:0000259" key="4">
    <source>
        <dbReference type="Pfam" id="PF13401"/>
    </source>
</evidence>
<feature type="transmembrane region" description="Helical" evidence="3">
    <location>
        <begin position="585"/>
        <end position="602"/>
    </location>
</feature>
<feature type="domain" description="ORC1/DEAH AAA+ ATPase" evidence="4">
    <location>
        <begin position="773"/>
        <end position="890"/>
    </location>
</feature>
<feature type="transmembrane region" description="Helical" evidence="3">
    <location>
        <begin position="614"/>
        <end position="638"/>
    </location>
</feature>
<evidence type="ECO:0000256" key="2">
    <source>
        <dbReference type="SAM" id="MobiDB-lite"/>
    </source>
</evidence>
<dbReference type="GO" id="GO:0016887">
    <property type="term" value="F:ATP hydrolysis activity"/>
    <property type="evidence" value="ECO:0007669"/>
    <property type="project" value="InterPro"/>
</dbReference>
<reference evidence="5 6" key="1">
    <citation type="submission" date="2018-05" db="EMBL/GenBank/DDBJ databases">
        <title>Lujinxingia marina gen. nov. sp. nov., a new facultative anaerobic member of the class Deltaproteobacteria, and proposal of Lujinxingaceae fam. nov.</title>
        <authorList>
            <person name="Li C.-M."/>
        </authorList>
    </citation>
    <scope>NUCLEOTIDE SEQUENCE [LARGE SCALE GENOMIC DNA]</scope>
    <source>
        <strain evidence="5 6">B210</strain>
    </source>
</reference>
<dbReference type="InterPro" id="IPR027417">
    <property type="entry name" value="P-loop_NTPase"/>
</dbReference>
<accession>A0A328C8Y8</accession>
<feature type="transmembrane region" description="Helical" evidence="3">
    <location>
        <begin position="478"/>
        <end position="502"/>
    </location>
</feature>
<feature type="transmembrane region" description="Helical" evidence="3">
    <location>
        <begin position="669"/>
        <end position="690"/>
    </location>
</feature>
<gene>
    <name evidence="5" type="ORF">DL240_06535</name>
</gene>
<dbReference type="EMBL" id="QHKO01000002">
    <property type="protein sequence ID" value="RAL23806.1"/>
    <property type="molecule type" value="Genomic_DNA"/>
</dbReference>
<feature type="coiled-coil region" evidence="1">
    <location>
        <begin position="179"/>
        <end position="232"/>
    </location>
</feature>
<sequence>MVALKVEAPTAWAQPRVEAAAGGASETSAPGAAEDEASGAPALASSESELRAGDEGVGAPQRSATAAPAGTELDEEAVRARVEALRDAIAGVDEVEVRVARERELGDRVLGYLQTRLQEEPRSRVALRELSVARVQDAVWVATLESARGAARGWQQEVSGLEALLEEHARAAELDAQERQRLERSERAQEAARQAVEQTRLREEQERDAQIRQVLAREREIAEELLAISEREGEQIREIMEKRRESEATFSERRVEVERGLEQADEDLAPVVRQALEYRRAARADVQRTRELRREAAREVARLRPEREQAHEEIRRLADEVGEEPTTELARRRKALAELRLELASQRLQIAEDVHEARVARHEVNLQRRLFFDESLETLFPRMSAQTRALILSPRSDQAWRDAFAGLRVGVMIAYDTVEVYFDEVRDLRGMLTSVAFWGWVMGVFWRVIAILIALWLGREFGPRVVQWGLSQLLARRALRNTAGALIKVAQVMRALIVPAIVYVSAAHLSEYLSAAIPELLYVRWVIDALVIYYGVMITVKTLVLPRGGESADVVGSAGGGVVAAQTLDSLAQEGAVELTRARRLVRSVRVVLSFWLLSYYVPMTVWELTGPSVIWWLADRVFWVALLVLIYLVLWWWKDDIAEVFERLAGERLPRATALVRERRSRPYGVLLIGLASLYVLGSEIVRWGRAYLVETEISRQVSNFIFRKKIEIQRREGAVVEVPEAAQSTVPERYRAMFEDSPLLDEPFRVQRTGIMEAITAQRGRWESTRRQGSVAIVGEAGIGKTTELLQVVGQWPQERGPIQYCTLAQKVAGEVAALELIAQLFHLPETPANREEAVEWLRRTPPRTIVIDDCHHLFLRHIGGFRAVDLFLDVVHISDDHHFWVLVFNRFAWSYLNRVRARKHYFGQVYEVGPWSEHEIQQLVRARDARIDLPISFTDLVIAHQSGELTYEVIKTANGYFRLLHEFCQGNPRVALTFWLRSLRLDALGRLQVGLFSRPSAAVQQTLTDQYLFALAAIVQHGSLNAEQVARITNAERGFCETAINFLYESDILVVNQRQGRASLSTLYYRAVLRQLRDANFLYE</sequence>
<evidence type="ECO:0000313" key="5">
    <source>
        <dbReference type="EMBL" id="RAL23806.1"/>
    </source>
</evidence>
<evidence type="ECO:0000313" key="6">
    <source>
        <dbReference type="Proteomes" id="UP000249169"/>
    </source>
</evidence>
<dbReference type="SUPFAM" id="SSF52540">
    <property type="entry name" value="P-loop containing nucleoside triphosphate hydrolases"/>
    <property type="match status" value="1"/>
</dbReference>
<feature type="transmembrane region" description="Helical" evidence="3">
    <location>
        <begin position="437"/>
        <end position="457"/>
    </location>
</feature>
<dbReference type="InterPro" id="IPR049945">
    <property type="entry name" value="AAA_22"/>
</dbReference>
<name>A0A328C8Y8_9DELT</name>
<feature type="transmembrane region" description="Helical" evidence="3">
    <location>
        <begin position="522"/>
        <end position="540"/>
    </location>
</feature>
<dbReference type="AlphaFoldDB" id="A0A328C8Y8"/>
<dbReference type="CDD" id="cd06503">
    <property type="entry name" value="ATP-synt_Fo_b"/>
    <property type="match status" value="1"/>
</dbReference>
<dbReference type="Pfam" id="PF13401">
    <property type="entry name" value="AAA_22"/>
    <property type="match status" value="1"/>
</dbReference>
<organism evidence="5 6">
    <name type="scientific">Lujinxingia litoralis</name>
    <dbReference type="NCBI Taxonomy" id="2211119"/>
    <lineage>
        <taxon>Bacteria</taxon>
        <taxon>Deltaproteobacteria</taxon>
        <taxon>Bradymonadales</taxon>
        <taxon>Lujinxingiaceae</taxon>
        <taxon>Lujinxingia</taxon>
    </lineage>
</organism>
<keyword evidence="3" id="KW-0812">Transmembrane</keyword>
<evidence type="ECO:0000256" key="3">
    <source>
        <dbReference type="SAM" id="Phobius"/>
    </source>
</evidence>
<comment type="caution">
    <text evidence="5">The sequence shown here is derived from an EMBL/GenBank/DDBJ whole genome shotgun (WGS) entry which is preliminary data.</text>
</comment>